<evidence type="ECO:0000313" key="1">
    <source>
        <dbReference type="EMBL" id="SQA79172.1"/>
    </source>
</evidence>
<name>A0A2X2RFG3_CAPOC</name>
<dbReference type="RefSeq" id="WP_181464191.1">
    <property type="nucleotide sequence ID" value="NZ_UARG01000017.1"/>
</dbReference>
<evidence type="ECO:0000313" key="2">
    <source>
        <dbReference type="Proteomes" id="UP000249891"/>
    </source>
</evidence>
<reference evidence="1 2" key="1">
    <citation type="submission" date="2018-06" db="EMBL/GenBank/DDBJ databases">
        <authorList>
            <consortium name="Pathogen Informatics"/>
            <person name="Doyle S."/>
        </authorList>
    </citation>
    <scope>NUCLEOTIDE SEQUENCE [LARGE SCALE GENOMIC DNA]</scope>
    <source>
        <strain evidence="1 2">NCTC11546</strain>
    </source>
</reference>
<dbReference type="Proteomes" id="UP000249891">
    <property type="component" value="Unassembled WGS sequence"/>
</dbReference>
<dbReference type="EMBL" id="UARG01000017">
    <property type="protein sequence ID" value="SQA79172.1"/>
    <property type="molecule type" value="Genomic_DNA"/>
</dbReference>
<organism evidence="1 2">
    <name type="scientific">Capnocytophaga ochracea</name>
    <dbReference type="NCBI Taxonomy" id="1018"/>
    <lineage>
        <taxon>Bacteria</taxon>
        <taxon>Pseudomonadati</taxon>
        <taxon>Bacteroidota</taxon>
        <taxon>Flavobacteriia</taxon>
        <taxon>Flavobacteriales</taxon>
        <taxon>Flavobacteriaceae</taxon>
        <taxon>Capnocytophaga</taxon>
    </lineage>
</organism>
<gene>
    <name evidence="1" type="ORF">NCTC11546_02436</name>
</gene>
<protein>
    <submittedName>
        <fullName evidence="1">Uncharacterized protein</fullName>
    </submittedName>
</protein>
<sequence length="85" mass="9918">MVNGEIKKAYRINEQQAKGEWSYSGSTVGLQWLYSGSTTNKRRTMNEGTANLSRRKVEAKAEIKRRLLVDFNFTKDLKLWQSLYK</sequence>
<accession>A0A2X2RFG3</accession>
<dbReference type="AlphaFoldDB" id="A0A2X2RFG3"/>
<proteinExistence type="predicted"/>